<sequence length="605" mass="66899">MTVYKKGPKLLFYTNHMSMLFIQKVFGTIQKITFFVLRFVYDLRKYSTGTRGRSSLDLRAVLLNINRLLSNIKVANKLRLGTLVAVAIIIGIQFSAANKLRENMISERKEQAINLVDTLSTQAHAIAQKFNISERERQEQVKQLVNTARYGDSGYFFLFDTQGDMVAHAIKPQLNGLSMTNHKEAFISFAFRSFVDKVNEQGAGFVEYTWPKPDSKEISNKVSYIKQLSNWGWVIGTGIYSADIEEAYQQELMFITFELLIYIALLMIVSGIVAKNISKPLNKLTRTMSMVASQKDLTIELKHRGDDELSEMAVAFNASNAQFRQVIDNINVNTLSLASHAEELSAVTQQIQLGLAQQNRETESVQDKVLDLKESANSVFDQSQNALMLIDNADGLTEQGKQHIFDNAHQIEQVARRVESASLSVKKLEESSGQIGAVLDVIQKVAEQTNLLALNAAIEAARAGEQGRGFAVVADEVRTLAIRTHESTEDIQSIIEQLHAGVSETVSEMEKCKHSTEQGLAISKQCGQTLAEIDSAVKQIQSFGQGVASSAKGQSDAMNSIVDNINGIVAVSQQTEAGAKHTNLSSRQLSEMSQQLSGMVGEFEV</sequence>
<dbReference type="GO" id="GO:0007165">
    <property type="term" value="P:signal transduction"/>
    <property type="evidence" value="ECO:0007669"/>
    <property type="project" value="UniProtKB-KW"/>
</dbReference>
<reference evidence="12 13" key="1">
    <citation type="journal article" date="2015" name="BMC Genomics">
        <title>Genome mining reveals unlocked bioactive potential of marine Gram-negative bacteria.</title>
        <authorList>
            <person name="Machado H."/>
            <person name="Sonnenschein E.C."/>
            <person name="Melchiorsen J."/>
            <person name="Gram L."/>
        </authorList>
    </citation>
    <scope>NUCLEOTIDE SEQUENCE [LARGE SCALE GENOMIC DNA]</scope>
    <source>
        <strain evidence="12 13">S4054</strain>
    </source>
</reference>
<dbReference type="InterPro" id="IPR004010">
    <property type="entry name" value="Double_Cache_2"/>
</dbReference>
<feature type="transmembrane region" description="Helical" evidence="9">
    <location>
        <begin position="252"/>
        <end position="274"/>
    </location>
</feature>
<dbReference type="PANTHER" id="PTHR32089:SF119">
    <property type="entry name" value="METHYL-ACCEPTING CHEMOTAXIS PROTEIN CTPL"/>
    <property type="match status" value="1"/>
</dbReference>
<evidence type="ECO:0000256" key="3">
    <source>
        <dbReference type="ARBA" id="ARBA00022692"/>
    </source>
</evidence>
<proteinExistence type="inferred from homology"/>
<feature type="domain" description="Methyl-accepting transducer" evidence="10">
    <location>
        <begin position="333"/>
        <end position="569"/>
    </location>
</feature>
<comment type="subcellular location">
    <subcellularLocation>
        <location evidence="1">Cell membrane</location>
        <topology evidence="1">Multi-pass membrane protein</topology>
    </subcellularLocation>
</comment>
<comment type="caution">
    <text evidence="12">The sequence shown here is derived from an EMBL/GenBank/DDBJ whole genome shotgun (WGS) entry which is preliminary data.</text>
</comment>
<dbReference type="Pfam" id="PF00672">
    <property type="entry name" value="HAMP"/>
    <property type="match status" value="1"/>
</dbReference>
<feature type="domain" description="HAMP" evidence="11">
    <location>
        <begin position="275"/>
        <end position="328"/>
    </location>
</feature>
<dbReference type="GO" id="GO:0006935">
    <property type="term" value="P:chemotaxis"/>
    <property type="evidence" value="ECO:0007669"/>
    <property type="project" value="UniProtKB-ARBA"/>
</dbReference>
<dbReference type="Pfam" id="PF00015">
    <property type="entry name" value="MCPsignal"/>
    <property type="match status" value="1"/>
</dbReference>
<dbReference type="Gene3D" id="3.30.450.20">
    <property type="entry name" value="PAS domain"/>
    <property type="match status" value="1"/>
</dbReference>
<dbReference type="CDD" id="cd06225">
    <property type="entry name" value="HAMP"/>
    <property type="match status" value="1"/>
</dbReference>
<gene>
    <name evidence="12" type="ORF">N479_21135</name>
</gene>
<dbReference type="InterPro" id="IPR004089">
    <property type="entry name" value="MCPsignal_dom"/>
</dbReference>
<dbReference type="SMART" id="SM00304">
    <property type="entry name" value="HAMP"/>
    <property type="match status" value="1"/>
</dbReference>
<evidence type="ECO:0000313" key="12">
    <source>
        <dbReference type="EMBL" id="KKE81736.1"/>
    </source>
</evidence>
<dbReference type="InterPro" id="IPR003660">
    <property type="entry name" value="HAMP_dom"/>
</dbReference>
<evidence type="ECO:0000256" key="1">
    <source>
        <dbReference type="ARBA" id="ARBA00004651"/>
    </source>
</evidence>
<evidence type="ECO:0000256" key="5">
    <source>
        <dbReference type="ARBA" id="ARBA00023136"/>
    </source>
</evidence>
<dbReference type="EMBL" id="AUXW01000177">
    <property type="protein sequence ID" value="KKE81736.1"/>
    <property type="molecule type" value="Genomic_DNA"/>
</dbReference>
<dbReference type="SUPFAM" id="SSF58104">
    <property type="entry name" value="Methyl-accepting chemotaxis protein (MCP) signaling domain"/>
    <property type="match status" value="1"/>
</dbReference>
<evidence type="ECO:0000313" key="13">
    <source>
        <dbReference type="Proteomes" id="UP000033434"/>
    </source>
</evidence>
<evidence type="ECO:0000256" key="4">
    <source>
        <dbReference type="ARBA" id="ARBA00022989"/>
    </source>
</evidence>
<evidence type="ECO:0000256" key="9">
    <source>
        <dbReference type="SAM" id="Phobius"/>
    </source>
</evidence>
<evidence type="ECO:0000256" key="2">
    <source>
        <dbReference type="ARBA" id="ARBA00022475"/>
    </source>
</evidence>
<evidence type="ECO:0000259" key="11">
    <source>
        <dbReference type="PROSITE" id="PS50885"/>
    </source>
</evidence>
<dbReference type="PANTHER" id="PTHR32089">
    <property type="entry name" value="METHYL-ACCEPTING CHEMOTAXIS PROTEIN MCPB"/>
    <property type="match status" value="1"/>
</dbReference>
<feature type="transmembrane region" description="Helical" evidence="9">
    <location>
        <begin position="20"/>
        <end position="41"/>
    </location>
</feature>
<comment type="similarity">
    <text evidence="7">Belongs to the methyl-accepting chemotaxis (MCP) protein family.</text>
</comment>
<evidence type="ECO:0000256" key="6">
    <source>
        <dbReference type="ARBA" id="ARBA00023224"/>
    </source>
</evidence>
<evidence type="ECO:0000256" key="8">
    <source>
        <dbReference type="PROSITE-ProRule" id="PRU00284"/>
    </source>
</evidence>
<dbReference type="SMART" id="SM00283">
    <property type="entry name" value="MA"/>
    <property type="match status" value="1"/>
</dbReference>
<dbReference type="Pfam" id="PF08269">
    <property type="entry name" value="dCache_2"/>
    <property type="match status" value="1"/>
</dbReference>
<name>A0A0F6A7A9_9GAMM</name>
<accession>A0A0F6A7A9</accession>
<keyword evidence="3 9" id="KW-0812">Transmembrane</keyword>
<dbReference type="Proteomes" id="UP000033434">
    <property type="component" value="Unassembled WGS sequence"/>
</dbReference>
<dbReference type="GO" id="GO:0005886">
    <property type="term" value="C:plasma membrane"/>
    <property type="evidence" value="ECO:0007669"/>
    <property type="project" value="UniProtKB-SubCell"/>
</dbReference>
<keyword evidence="5 9" id="KW-0472">Membrane</keyword>
<evidence type="ECO:0000259" key="10">
    <source>
        <dbReference type="PROSITE" id="PS50111"/>
    </source>
</evidence>
<evidence type="ECO:0000256" key="7">
    <source>
        <dbReference type="ARBA" id="ARBA00029447"/>
    </source>
</evidence>
<dbReference type="PATRIC" id="fig|1129367.4.peg.4391"/>
<dbReference type="PROSITE" id="PS50885">
    <property type="entry name" value="HAMP"/>
    <property type="match status" value="1"/>
</dbReference>
<evidence type="ECO:0008006" key="14">
    <source>
        <dbReference type="Google" id="ProtNLM"/>
    </source>
</evidence>
<dbReference type="PROSITE" id="PS50111">
    <property type="entry name" value="CHEMOTAXIS_TRANSDUC_2"/>
    <property type="match status" value="1"/>
</dbReference>
<dbReference type="CDD" id="cd11386">
    <property type="entry name" value="MCP_signal"/>
    <property type="match status" value="1"/>
</dbReference>
<dbReference type="AlphaFoldDB" id="A0A0F6A7A9"/>
<organism evidence="12 13">
    <name type="scientific">Pseudoalteromonas luteoviolacea S4054</name>
    <dbReference type="NCBI Taxonomy" id="1129367"/>
    <lineage>
        <taxon>Bacteria</taxon>
        <taxon>Pseudomonadati</taxon>
        <taxon>Pseudomonadota</taxon>
        <taxon>Gammaproteobacteria</taxon>
        <taxon>Alteromonadales</taxon>
        <taxon>Pseudoalteromonadaceae</taxon>
        <taxon>Pseudoalteromonas</taxon>
    </lineage>
</organism>
<keyword evidence="6 8" id="KW-0807">Transducer</keyword>
<dbReference type="Gene3D" id="1.10.287.950">
    <property type="entry name" value="Methyl-accepting chemotaxis protein"/>
    <property type="match status" value="1"/>
</dbReference>
<keyword evidence="2" id="KW-1003">Cell membrane</keyword>
<dbReference type="InterPro" id="IPR033480">
    <property type="entry name" value="sCache_2"/>
</dbReference>
<protein>
    <recommendedName>
        <fullName evidence="14">Methyl-accepting chemotaxis protein</fullName>
    </recommendedName>
</protein>
<dbReference type="SMART" id="SM01049">
    <property type="entry name" value="Cache_2"/>
    <property type="match status" value="1"/>
</dbReference>
<dbReference type="FunFam" id="1.10.287.950:FF:000001">
    <property type="entry name" value="Methyl-accepting chemotaxis sensory transducer"/>
    <property type="match status" value="1"/>
</dbReference>
<keyword evidence="4 9" id="KW-1133">Transmembrane helix</keyword>